<dbReference type="SUPFAM" id="SSF53098">
    <property type="entry name" value="Ribonuclease H-like"/>
    <property type="match status" value="1"/>
</dbReference>
<comment type="caution">
    <text evidence="2">The sequence shown here is derived from an EMBL/GenBank/DDBJ whole genome shotgun (WGS) entry which is preliminary data.</text>
</comment>
<dbReference type="EMBL" id="JAOPHQ010001140">
    <property type="protein sequence ID" value="KAK0152138.1"/>
    <property type="molecule type" value="Genomic_DNA"/>
</dbReference>
<name>A0AA47N4A2_MERPO</name>
<evidence type="ECO:0000256" key="1">
    <source>
        <dbReference type="SAM" id="MobiDB-lite"/>
    </source>
</evidence>
<gene>
    <name evidence="2" type="primary">ZBED1_263</name>
    <name evidence="2" type="ORF">N1851_006504</name>
</gene>
<keyword evidence="3" id="KW-1185">Reference proteome</keyword>
<sequence length="252" mass="28581">MQDVATRWNAVYLMLDHLMEQRGPVSDVLTDSSVSKQSDRDLQLTTSQWRTAENIVNVLQPMITLTELLSQDMNASLSATAPMLMNIKKRHLVVRDDDSKVSKALKTTLTEEIDRRWKLKDIYIKAAVLDPRFKKPSFFTDEQRDEAYSAVANLAESLAERPQEERDDSDLVEEREPTGPPKQKVKDQVKAMLLSSDEEDLADPVDTELSQFQVASSFYYDDDCYYPIVAGYVRPHATEVAFFLGPSDTGHG</sequence>
<dbReference type="InterPro" id="IPR012337">
    <property type="entry name" value="RNaseH-like_sf"/>
</dbReference>
<dbReference type="PANTHER" id="PTHR46169:SF29">
    <property type="entry name" value="DNA REPLICATION-RELATED ELEMENT FACTOR, ISOFORM A"/>
    <property type="match status" value="1"/>
</dbReference>
<protein>
    <submittedName>
        <fullName evidence="2">Zinc finger BED domain-containing protein 1</fullName>
    </submittedName>
</protein>
<accession>A0AA47N4A2</accession>
<dbReference type="GO" id="GO:0006357">
    <property type="term" value="P:regulation of transcription by RNA polymerase II"/>
    <property type="evidence" value="ECO:0007669"/>
    <property type="project" value="TreeGrafter"/>
</dbReference>
<organism evidence="2 3">
    <name type="scientific">Merluccius polli</name>
    <name type="common">Benguela hake</name>
    <name type="synonym">Merluccius cadenati</name>
    <dbReference type="NCBI Taxonomy" id="89951"/>
    <lineage>
        <taxon>Eukaryota</taxon>
        <taxon>Metazoa</taxon>
        <taxon>Chordata</taxon>
        <taxon>Craniata</taxon>
        <taxon>Vertebrata</taxon>
        <taxon>Euteleostomi</taxon>
        <taxon>Actinopterygii</taxon>
        <taxon>Neopterygii</taxon>
        <taxon>Teleostei</taxon>
        <taxon>Neoteleostei</taxon>
        <taxon>Acanthomorphata</taxon>
        <taxon>Zeiogadaria</taxon>
        <taxon>Gadariae</taxon>
        <taxon>Gadiformes</taxon>
        <taxon>Gadoidei</taxon>
        <taxon>Merlucciidae</taxon>
        <taxon>Merluccius</taxon>
    </lineage>
</organism>
<evidence type="ECO:0000313" key="3">
    <source>
        <dbReference type="Proteomes" id="UP001174136"/>
    </source>
</evidence>
<dbReference type="PANTHER" id="PTHR46169">
    <property type="entry name" value="DNA REPLICATION-RELATED ELEMENT FACTOR, ISOFORM A"/>
    <property type="match status" value="1"/>
</dbReference>
<reference evidence="2" key="1">
    <citation type="journal article" date="2023" name="Front. Mar. Sci.">
        <title>A new Merluccius polli reference genome to investigate the effects of global change in West African waters.</title>
        <authorList>
            <person name="Mateo J.L."/>
            <person name="Blanco-Fernandez C."/>
            <person name="Garcia-Vazquez E."/>
            <person name="Machado-Schiaffino G."/>
        </authorList>
    </citation>
    <scope>NUCLEOTIDE SEQUENCE</scope>
    <source>
        <strain evidence="2">C29</strain>
        <tissue evidence="2">Fin</tissue>
    </source>
</reference>
<dbReference type="InterPro" id="IPR052717">
    <property type="entry name" value="Vacuolar_transposase_reg"/>
</dbReference>
<evidence type="ECO:0000313" key="2">
    <source>
        <dbReference type="EMBL" id="KAK0152138.1"/>
    </source>
</evidence>
<dbReference type="Proteomes" id="UP001174136">
    <property type="component" value="Unassembled WGS sequence"/>
</dbReference>
<proteinExistence type="predicted"/>
<feature type="region of interest" description="Disordered" evidence="1">
    <location>
        <begin position="158"/>
        <end position="186"/>
    </location>
</feature>
<dbReference type="AlphaFoldDB" id="A0AA47N4A2"/>
<dbReference type="GO" id="GO:0005634">
    <property type="term" value="C:nucleus"/>
    <property type="evidence" value="ECO:0007669"/>
    <property type="project" value="TreeGrafter"/>
</dbReference>